<feature type="domain" description="Polyphosphate kinase-2-related" evidence="1">
    <location>
        <begin position="70"/>
        <end position="291"/>
    </location>
</feature>
<organism evidence="2 3">
    <name type="scientific">Zhihengliuella salsuginis</name>
    <dbReference type="NCBI Taxonomy" id="578222"/>
    <lineage>
        <taxon>Bacteria</taxon>
        <taxon>Bacillati</taxon>
        <taxon>Actinomycetota</taxon>
        <taxon>Actinomycetes</taxon>
        <taxon>Micrococcales</taxon>
        <taxon>Micrococcaceae</taxon>
        <taxon>Zhihengliuella</taxon>
    </lineage>
</organism>
<dbReference type="Pfam" id="PF03976">
    <property type="entry name" value="PPK2"/>
    <property type="match status" value="1"/>
</dbReference>
<dbReference type="InterPro" id="IPR022300">
    <property type="entry name" value="PPK2-rel_1"/>
</dbReference>
<proteinExistence type="predicted"/>
<dbReference type="SUPFAM" id="SSF52540">
    <property type="entry name" value="P-loop containing nucleoside triphosphate hydrolases"/>
    <property type="match status" value="1"/>
</dbReference>
<dbReference type="EMBL" id="BMXK01000004">
    <property type="protein sequence ID" value="GHD04089.1"/>
    <property type="molecule type" value="Genomic_DNA"/>
</dbReference>
<comment type="caution">
    <text evidence="2">The sequence shown here is derived from an EMBL/GenBank/DDBJ whole genome shotgun (WGS) entry which is preliminary data.</text>
</comment>
<protein>
    <recommendedName>
        <fullName evidence="1">Polyphosphate kinase-2-related domain-containing protein</fullName>
    </recommendedName>
</protein>
<reference evidence="3" key="1">
    <citation type="journal article" date="2019" name="Int. J. Syst. Evol. Microbiol.">
        <title>The Global Catalogue of Microorganisms (GCM) 10K type strain sequencing project: providing services to taxonomists for standard genome sequencing and annotation.</title>
        <authorList>
            <consortium name="The Broad Institute Genomics Platform"/>
            <consortium name="The Broad Institute Genome Sequencing Center for Infectious Disease"/>
            <person name="Wu L."/>
            <person name="Ma J."/>
        </authorList>
    </citation>
    <scope>NUCLEOTIDE SEQUENCE [LARGE SCALE GENOMIC DNA]</scope>
    <source>
        <strain evidence="3">KCTC 19466</strain>
    </source>
</reference>
<sequence>MGSKSKQKKQRAEELAAVYAAVDAAEPAYDSLEFEESPTTAMRARRPVRLADVDPRDKTGYDGKKADGVKTLAAMDPVLSDLQERLFAASRHGAADRVLLIIQGMDTAGKGGIVRHVIGTVDPQGVHHHAFKAPSEEELEHDFLWRIENEIPGEGMIGVFDRSHYEDVLIHRVRGLSSTAEVEGRYAAIREFEEDLAGRGVKIVKVMLHISKDEQAGRLQERLDRPEKHWKFDPADIDGREMWDDYQRAYEIAIEETDADHAPWFVVPADRKWFARIAVQELLIEALQDIDPQWPAATFDVAEQKARLSAE</sequence>
<accession>A0ABQ3GHD4</accession>
<gene>
    <name evidence="2" type="ORF">GCM10008096_10970</name>
</gene>
<evidence type="ECO:0000313" key="2">
    <source>
        <dbReference type="EMBL" id="GHD04089.1"/>
    </source>
</evidence>
<dbReference type="InterPro" id="IPR027417">
    <property type="entry name" value="P-loop_NTPase"/>
</dbReference>
<evidence type="ECO:0000259" key="1">
    <source>
        <dbReference type="Pfam" id="PF03976"/>
    </source>
</evidence>
<dbReference type="NCBIfam" id="TIGR03709">
    <property type="entry name" value="PPK2_rel_1"/>
    <property type="match status" value="1"/>
</dbReference>
<dbReference type="PANTHER" id="PTHR34383">
    <property type="entry name" value="POLYPHOSPHATE:AMP PHOSPHOTRANSFERASE-RELATED"/>
    <property type="match status" value="1"/>
</dbReference>
<evidence type="ECO:0000313" key="3">
    <source>
        <dbReference type="Proteomes" id="UP000642819"/>
    </source>
</evidence>
<dbReference type="PANTHER" id="PTHR34383:SF3">
    <property type="entry name" value="POLYPHOSPHATE:AMP PHOSPHOTRANSFERASE"/>
    <property type="match status" value="1"/>
</dbReference>
<dbReference type="Proteomes" id="UP000642819">
    <property type="component" value="Unassembled WGS sequence"/>
</dbReference>
<name>A0ABQ3GHD4_9MICC</name>
<dbReference type="InterPro" id="IPR022488">
    <property type="entry name" value="PPK2-related"/>
</dbReference>
<dbReference type="Gene3D" id="3.40.50.300">
    <property type="entry name" value="P-loop containing nucleotide triphosphate hydrolases"/>
    <property type="match status" value="1"/>
</dbReference>
<keyword evidence="3" id="KW-1185">Reference proteome</keyword>